<dbReference type="SUPFAM" id="SSF48557">
    <property type="entry name" value="L-aspartase-like"/>
    <property type="match status" value="1"/>
</dbReference>
<dbReference type="EMBL" id="BSYI01000016">
    <property type="protein sequence ID" value="GMG83096.1"/>
    <property type="molecule type" value="Genomic_DNA"/>
</dbReference>
<dbReference type="PANTHER" id="PTHR43172:SF2">
    <property type="entry name" value="ADENYLOSUCCINATE LYASE C-TERMINAL DOMAIN-CONTAINING PROTEIN"/>
    <property type="match status" value="1"/>
</dbReference>
<organism evidence="3 4">
    <name type="scientific">Paralimibaculum aggregatum</name>
    <dbReference type="NCBI Taxonomy" id="3036245"/>
    <lineage>
        <taxon>Bacteria</taxon>
        <taxon>Pseudomonadati</taxon>
        <taxon>Pseudomonadota</taxon>
        <taxon>Alphaproteobacteria</taxon>
        <taxon>Rhodobacterales</taxon>
        <taxon>Paracoccaceae</taxon>
        <taxon>Paralimibaculum</taxon>
    </lineage>
</organism>
<dbReference type="InterPro" id="IPR020557">
    <property type="entry name" value="Fumarate_lyase_CS"/>
</dbReference>
<gene>
    <name evidence="3" type="ORF">LNKW23_23090</name>
</gene>
<dbReference type="InterPro" id="IPR000362">
    <property type="entry name" value="Fumarate_lyase_fam"/>
</dbReference>
<dbReference type="Proteomes" id="UP001239909">
    <property type="component" value="Unassembled WGS sequence"/>
</dbReference>
<accession>A0ABQ6LKZ8</accession>
<sequence>MSTSLSDSPVYAGLFGDPEIAAHLTPQAEIAAMIRYEAALAEVEARLGLIPAAAGPAIAAALDGLTVAPEELAAGTRSAGVPVPALVARLRAAAGPHGSHVHWGATSQDVLDGALLLRLRPVLEILERRLRRLTLALLAAAEAHATLAMAGRTRSQIAAPTTLGLRIAAWAAPLGRCLDRLAELRPRLLVVPFGGAVGNLSVLGEAGPAAMDALADALGLAPAAKPWGTERDGVVELANWLAMVSGLLARIGADLMLMGRSEIGEMTAGEGGGSSTMPQKANPVLAETLVALGRQNAGAAATMAGALLHTEERDAAAWSLEWPVLPQMLLATGAGLLHAGDLAGSLAPRPARMAAMLEAGGGAARAEALAFALAREMPLGEAQGLLKQAARALAAEGGRLADHLAPLCAARGVAVPEVDDAPMLANAAAFIARLRAAFAHLTEPGSA</sequence>
<dbReference type="InterPro" id="IPR022761">
    <property type="entry name" value="Fumarate_lyase_N"/>
</dbReference>
<name>A0ABQ6LKZ8_9RHOB</name>
<comment type="caution">
    <text evidence="3">The sequence shown here is derived from an EMBL/GenBank/DDBJ whole genome shotgun (WGS) entry which is preliminary data.</text>
</comment>
<evidence type="ECO:0000259" key="2">
    <source>
        <dbReference type="Pfam" id="PF00206"/>
    </source>
</evidence>
<reference evidence="3 4" key="1">
    <citation type="submission" date="2023-04" db="EMBL/GenBank/DDBJ databases">
        <title>Marinoamorphus aggregata gen. nov., sp. Nov., isolate from tissue of brittle star Ophioplocus japonicus.</title>
        <authorList>
            <person name="Kawano K."/>
            <person name="Sawayama S."/>
            <person name="Nakagawa S."/>
        </authorList>
    </citation>
    <scope>NUCLEOTIDE SEQUENCE [LARGE SCALE GENOMIC DNA]</scope>
    <source>
        <strain evidence="3 4">NKW23</strain>
    </source>
</reference>
<dbReference type="Gene3D" id="1.20.200.10">
    <property type="entry name" value="Fumarase/aspartase (Central domain)"/>
    <property type="match status" value="1"/>
</dbReference>
<dbReference type="PANTHER" id="PTHR43172">
    <property type="entry name" value="ADENYLOSUCCINATE LYASE"/>
    <property type="match status" value="1"/>
</dbReference>
<keyword evidence="4" id="KW-1185">Reference proteome</keyword>
<comment type="similarity">
    <text evidence="1">Belongs to the class-II fumarase/aspartase family.</text>
</comment>
<evidence type="ECO:0000256" key="1">
    <source>
        <dbReference type="ARBA" id="ARBA00034772"/>
    </source>
</evidence>
<dbReference type="InterPro" id="IPR008948">
    <property type="entry name" value="L-Aspartase-like"/>
</dbReference>
<dbReference type="Pfam" id="PF00206">
    <property type="entry name" value="Lyase_1"/>
    <property type="match status" value="1"/>
</dbReference>
<dbReference type="RefSeq" id="WP_285671893.1">
    <property type="nucleotide sequence ID" value="NZ_BSYI01000016.1"/>
</dbReference>
<dbReference type="PRINTS" id="PR00145">
    <property type="entry name" value="ARGSUCLYASE"/>
</dbReference>
<proteinExistence type="inferred from homology"/>
<evidence type="ECO:0000313" key="3">
    <source>
        <dbReference type="EMBL" id="GMG83096.1"/>
    </source>
</evidence>
<dbReference type="GO" id="GO:0016829">
    <property type="term" value="F:lyase activity"/>
    <property type="evidence" value="ECO:0007669"/>
    <property type="project" value="UniProtKB-KW"/>
</dbReference>
<dbReference type="PRINTS" id="PR00149">
    <property type="entry name" value="FUMRATELYASE"/>
</dbReference>
<dbReference type="PROSITE" id="PS00163">
    <property type="entry name" value="FUMARATE_LYASES"/>
    <property type="match status" value="1"/>
</dbReference>
<evidence type="ECO:0000313" key="4">
    <source>
        <dbReference type="Proteomes" id="UP001239909"/>
    </source>
</evidence>
<protein>
    <submittedName>
        <fullName evidence="3">Lyase family protein</fullName>
    </submittedName>
</protein>
<keyword evidence="3" id="KW-0456">Lyase</keyword>
<feature type="domain" description="Fumarate lyase N-terminal" evidence="2">
    <location>
        <begin position="31"/>
        <end position="292"/>
    </location>
</feature>